<comment type="caution">
    <text evidence="5">The sequence shown here is derived from an EMBL/GenBank/DDBJ whole genome shotgun (WGS) entry which is preliminary data.</text>
</comment>
<feature type="chain" id="PRO_5043764268" evidence="2">
    <location>
        <begin position="21"/>
        <end position="466"/>
    </location>
</feature>
<evidence type="ECO:0000259" key="3">
    <source>
        <dbReference type="Pfam" id="PF23559"/>
    </source>
</evidence>
<proteinExistence type="predicted"/>
<dbReference type="Proteomes" id="UP001054252">
    <property type="component" value="Unassembled WGS sequence"/>
</dbReference>
<evidence type="ECO:0000259" key="4">
    <source>
        <dbReference type="Pfam" id="PF23598"/>
    </source>
</evidence>
<evidence type="ECO:0000256" key="1">
    <source>
        <dbReference type="ARBA" id="ARBA00022737"/>
    </source>
</evidence>
<organism evidence="5 6">
    <name type="scientific">Rubroshorea leprosula</name>
    <dbReference type="NCBI Taxonomy" id="152421"/>
    <lineage>
        <taxon>Eukaryota</taxon>
        <taxon>Viridiplantae</taxon>
        <taxon>Streptophyta</taxon>
        <taxon>Embryophyta</taxon>
        <taxon>Tracheophyta</taxon>
        <taxon>Spermatophyta</taxon>
        <taxon>Magnoliopsida</taxon>
        <taxon>eudicotyledons</taxon>
        <taxon>Gunneridae</taxon>
        <taxon>Pentapetalae</taxon>
        <taxon>rosids</taxon>
        <taxon>malvids</taxon>
        <taxon>Malvales</taxon>
        <taxon>Dipterocarpaceae</taxon>
        <taxon>Rubroshorea</taxon>
    </lineage>
</organism>
<name>A0AAV5MMJ4_9ROSI</name>
<evidence type="ECO:0000313" key="6">
    <source>
        <dbReference type="Proteomes" id="UP001054252"/>
    </source>
</evidence>
<dbReference type="InterPro" id="IPR044974">
    <property type="entry name" value="Disease_R_plants"/>
</dbReference>
<dbReference type="PANTHER" id="PTHR23155">
    <property type="entry name" value="DISEASE RESISTANCE PROTEIN RP"/>
    <property type="match status" value="1"/>
</dbReference>
<dbReference type="EMBL" id="BPVZ01000429">
    <property type="protein sequence ID" value="GKV51065.1"/>
    <property type="molecule type" value="Genomic_DNA"/>
</dbReference>
<dbReference type="AlphaFoldDB" id="A0AAV5MMJ4"/>
<dbReference type="InterPro" id="IPR032675">
    <property type="entry name" value="LRR_dom_sf"/>
</dbReference>
<dbReference type="PANTHER" id="PTHR23155:SF1185">
    <property type="entry name" value="DISEASE RESISTANCE RPP8-LIKE PROTEIN 3-RELATED"/>
    <property type="match status" value="1"/>
</dbReference>
<dbReference type="Gene3D" id="3.80.10.10">
    <property type="entry name" value="Ribonuclease Inhibitor"/>
    <property type="match status" value="1"/>
</dbReference>
<keyword evidence="6" id="KW-1185">Reference proteome</keyword>
<feature type="domain" description="Disease resistance protein winged helix" evidence="3">
    <location>
        <begin position="56"/>
        <end position="102"/>
    </location>
</feature>
<dbReference type="Pfam" id="PF23559">
    <property type="entry name" value="WHD_DRP"/>
    <property type="match status" value="1"/>
</dbReference>
<keyword evidence="2" id="KW-0732">Signal</keyword>
<dbReference type="Pfam" id="PF23598">
    <property type="entry name" value="LRR_14"/>
    <property type="match status" value="1"/>
</dbReference>
<gene>
    <name evidence="5" type="ORF">SLEP1_g57741</name>
</gene>
<sequence length="466" mass="53009">MVGSCASLPLAIVGLGGLLATKETLIEWDMVNRNIKSYLARTKGHEQARLSEDEIEGDETVEDVAEGYLHSLINRCMVQVGVRGSTETIITCHLHDLTRDLCLSKARQESFNDIIDHWHGNETLGALPSSIETRSIRKSRRLSILLREDVDDLILPQYKKNPNLRLLKVLDLEGIKGPEVKLPGDIGTLTQLKFLSIKKTRIRKLPSSLVNLVFLETLNLQTINKFSWESTVQLPDVLWKMVWLRHLYLPKWCGDITDKLQLANLINLQPLVNFPANKCDVKDLLRLANLRKLVLNDARNFGNFVKIFDPPGNTLQFLISLSLKTDILSFPDKVVDLRQLLLGCPHLCKLHIEGRIENLPEYHEFPPYLAKLTLWGSRLQEDPMKTLEKLQNLRYFSGWEVLVGKLMVCSREGFPQLKTLLLHALPNLEEWTVEEGAMRGLAPLGISDCYKLKMVPEGLMFITTLK</sequence>
<reference evidence="5 6" key="1">
    <citation type="journal article" date="2021" name="Commun. Biol.">
        <title>The genome of Shorea leprosula (Dipterocarpaceae) highlights the ecological relevance of drought in aseasonal tropical rainforests.</title>
        <authorList>
            <person name="Ng K.K.S."/>
            <person name="Kobayashi M.J."/>
            <person name="Fawcett J.A."/>
            <person name="Hatakeyama M."/>
            <person name="Paape T."/>
            <person name="Ng C.H."/>
            <person name="Ang C.C."/>
            <person name="Tnah L.H."/>
            <person name="Lee C.T."/>
            <person name="Nishiyama T."/>
            <person name="Sese J."/>
            <person name="O'Brien M.J."/>
            <person name="Copetti D."/>
            <person name="Mohd Noor M.I."/>
            <person name="Ong R.C."/>
            <person name="Putra M."/>
            <person name="Sireger I.Z."/>
            <person name="Indrioko S."/>
            <person name="Kosugi Y."/>
            <person name="Izuno A."/>
            <person name="Isagi Y."/>
            <person name="Lee S.L."/>
            <person name="Shimizu K.K."/>
        </authorList>
    </citation>
    <scope>NUCLEOTIDE SEQUENCE [LARGE SCALE GENOMIC DNA]</scope>
    <source>
        <strain evidence="5">214</strain>
    </source>
</reference>
<dbReference type="InterPro" id="IPR058922">
    <property type="entry name" value="WHD_DRP"/>
</dbReference>
<evidence type="ECO:0000256" key="2">
    <source>
        <dbReference type="SAM" id="SignalP"/>
    </source>
</evidence>
<feature type="domain" description="Disease resistance R13L4/SHOC-2-like LRR" evidence="4">
    <location>
        <begin position="163"/>
        <end position="446"/>
    </location>
</feature>
<evidence type="ECO:0000313" key="5">
    <source>
        <dbReference type="EMBL" id="GKV51065.1"/>
    </source>
</evidence>
<protein>
    <submittedName>
        <fullName evidence="5">Uncharacterized protein</fullName>
    </submittedName>
</protein>
<keyword evidence="1" id="KW-0677">Repeat</keyword>
<dbReference type="GO" id="GO:0098542">
    <property type="term" value="P:defense response to other organism"/>
    <property type="evidence" value="ECO:0007669"/>
    <property type="project" value="TreeGrafter"/>
</dbReference>
<accession>A0AAV5MMJ4</accession>
<dbReference type="SUPFAM" id="SSF52058">
    <property type="entry name" value="L domain-like"/>
    <property type="match status" value="1"/>
</dbReference>
<feature type="signal peptide" evidence="2">
    <location>
        <begin position="1"/>
        <end position="20"/>
    </location>
</feature>
<dbReference type="InterPro" id="IPR055414">
    <property type="entry name" value="LRR_R13L4/SHOC2-like"/>
</dbReference>